<dbReference type="EMBL" id="BIMX01000019">
    <property type="protein sequence ID" value="GCF00593.1"/>
    <property type="molecule type" value="Genomic_DNA"/>
</dbReference>
<evidence type="ECO:0000256" key="4">
    <source>
        <dbReference type="ARBA" id="ARBA00022553"/>
    </source>
</evidence>
<comment type="similarity">
    <text evidence="2 9">Belongs to the NAPRTase family.</text>
</comment>
<dbReference type="HAMAP" id="MF_00570">
    <property type="entry name" value="NAPRTase"/>
    <property type="match status" value="1"/>
</dbReference>
<comment type="pathway">
    <text evidence="1 9">Cofactor biosynthesis; NAD(+) biosynthesis; nicotinate D-ribonucleotide from nicotinate: step 1/1.</text>
</comment>
<evidence type="ECO:0000256" key="7">
    <source>
        <dbReference type="ARBA" id="ARBA00022679"/>
    </source>
</evidence>
<accession>A0A4C2EEE1</accession>
<dbReference type="InterPro" id="IPR007229">
    <property type="entry name" value="Nic_PRibTrfase-Fam"/>
</dbReference>
<evidence type="ECO:0000256" key="5">
    <source>
        <dbReference type="ARBA" id="ARBA00022598"/>
    </source>
</evidence>
<dbReference type="SUPFAM" id="SSF51690">
    <property type="entry name" value="Nicotinate/Quinolinate PRTase C-terminal domain-like"/>
    <property type="match status" value="1"/>
</dbReference>
<dbReference type="Pfam" id="PF17767">
    <property type="entry name" value="NAPRTase_N"/>
    <property type="match status" value="1"/>
</dbReference>
<dbReference type="SUPFAM" id="SSF54675">
    <property type="entry name" value="Nicotinate/Quinolinate PRTase N-terminal domain-like"/>
    <property type="match status" value="1"/>
</dbReference>
<sequence>MSSPAIVSFLDTDLYKLTMHAAVFSNFPEANVVYKYTNRSSQFLFNQDAINWIREQLELMENLRFTDDEISYLKKAVPYLPQNYLDYLREFQLNPKDQVVFTSESSSNGSGKFNLDLLVKGKWCETILYEIPILSIVSEAYFKFVDVDWDYTGQLKQAKDKADELFQNQISFSEFGTRRRRSSKTQDIIMQGILKSIQESPEQRNKLFLGTSNVMFAKKYGVKPIGTVAHEWVMGIAAITDDYVHANKNSMDYWVNTFGPENAGLALTDTFGSDNFLKSFKPPYSDYYIGVRQDSGDPIQYAEKISKHYHDKLKLPKFSKSICFSDSLNIKKVLKYSDASLKIGLKPTFGIGTNFTNDFRRKSDPTIKSEPLNIVIKLMEVDGNHAIKISDNLGKNMGDPAVVERVKEELGYVEHHWEGGDEAHRWSN</sequence>
<keyword evidence="6 9" id="KW-0662">Pyridine nucleotide biosynthesis</keyword>
<dbReference type="NCBIfam" id="TIGR01514">
    <property type="entry name" value="NAPRTase"/>
    <property type="match status" value="1"/>
</dbReference>
<keyword evidence="7 12" id="KW-0808">Transferase</keyword>
<evidence type="ECO:0000256" key="6">
    <source>
        <dbReference type="ARBA" id="ARBA00022642"/>
    </source>
</evidence>
<dbReference type="GO" id="GO:0005829">
    <property type="term" value="C:cytosol"/>
    <property type="evidence" value="ECO:0007669"/>
    <property type="project" value="TreeGrafter"/>
</dbReference>
<protein>
    <recommendedName>
        <fullName evidence="3 9">Nicotinate phosphoribosyltransferase</fullName>
        <ecNumber evidence="3 9">6.3.4.21</ecNumber>
    </recommendedName>
</protein>
<name>A0A4C2EEE1_9SACH</name>
<comment type="function">
    <text evidence="9">Catalyzes the synthesis of beta-nicotinate D-ribonucleotide from nicotinate and 5-phospho-D-ribose 1-phosphate at the expense of ATP.</text>
</comment>
<dbReference type="GO" id="GO:0004516">
    <property type="term" value="F:nicotinate phosphoribosyltransferase activity"/>
    <property type="evidence" value="ECO:0007669"/>
    <property type="project" value="UniProtKB-UniRule"/>
</dbReference>
<dbReference type="OrthoDB" id="193380at2759"/>
<evidence type="ECO:0000313" key="13">
    <source>
        <dbReference type="Proteomes" id="UP000301737"/>
    </source>
</evidence>
<evidence type="ECO:0000256" key="2">
    <source>
        <dbReference type="ARBA" id="ARBA00010897"/>
    </source>
</evidence>
<reference evidence="12 13" key="1">
    <citation type="submission" date="2019-01" db="EMBL/GenBank/DDBJ databases">
        <title>Draft Genome Sequencing of Zygosaccharomyces mellis Ca-7.</title>
        <authorList>
            <person name="Shiwa Y."/>
            <person name="Kanesaki Y."/>
            <person name="Ishige T."/>
            <person name="Mura K."/>
            <person name="Hori T."/>
            <person name="Tamura T."/>
        </authorList>
    </citation>
    <scope>NUCLEOTIDE SEQUENCE [LARGE SCALE GENOMIC DNA]</scope>
    <source>
        <strain evidence="12 13">Ca-7</strain>
    </source>
</reference>
<keyword evidence="13" id="KW-1185">Reference proteome</keyword>
<keyword evidence="4" id="KW-0597">Phosphoprotein</keyword>
<dbReference type="InterPro" id="IPR006406">
    <property type="entry name" value="Nic_PRibTrfase"/>
</dbReference>
<dbReference type="Gene3D" id="3.20.140.10">
    <property type="entry name" value="nicotinate phosphoribosyltransferase"/>
    <property type="match status" value="1"/>
</dbReference>
<dbReference type="Proteomes" id="UP000301737">
    <property type="component" value="Unassembled WGS sequence"/>
</dbReference>
<organism evidence="12 13">
    <name type="scientific">Zygosaccharomyces mellis</name>
    <dbReference type="NCBI Taxonomy" id="42258"/>
    <lineage>
        <taxon>Eukaryota</taxon>
        <taxon>Fungi</taxon>
        <taxon>Dikarya</taxon>
        <taxon>Ascomycota</taxon>
        <taxon>Saccharomycotina</taxon>
        <taxon>Saccharomycetes</taxon>
        <taxon>Saccharomycetales</taxon>
        <taxon>Saccharomycetaceae</taxon>
        <taxon>Zygosaccharomyces</taxon>
    </lineage>
</organism>
<evidence type="ECO:0000259" key="11">
    <source>
        <dbReference type="Pfam" id="PF17767"/>
    </source>
</evidence>
<gene>
    <name evidence="12" type="primary">NPT1</name>
    <name evidence="12" type="ORF">ZYGM_003164</name>
</gene>
<dbReference type="GO" id="GO:0034355">
    <property type="term" value="P:NAD+ biosynthetic process via the salvage pathway"/>
    <property type="evidence" value="ECO:0007669"/>
    <property type="project" value="TreeGrafter"/>
</dbReference>
<keyword evidence="12" id="KW-0328">Glycosyltransferase</keyword>
<evidence type="ECO:0000256" key="3">
    <source>
        <dbReference type="ARBA" id="ARBA00013236"/>
    </source>
</evidence>
<comment type="caution">
    <text evidence="12">The sequence shown here is derived from an EMBL/GenBank/DDBJ whole genome shotgun (WGS) entry which is preliminary data.</text>
</comment>
<dbReference type="EC" id="6.3.4.21" evidence="3 9"/>
<evidence type="ECO:0000256" key="8">
    <source>
        <dbReference type="ARBA" id="ARBA00048668"/>
    </source>
</evidence>
<feature type="domain" description="Nicotinate/nicotinamide phosphoribosyltransferase" evidence="10">
    <location>
        <begin position="171"/>
        <end position="411"/>
    </location>
</feature>
<dbReference type="InterPro" id="IPR040727">
    <property type="entry name" value="NAPRTase_N"/>
</dbReference>
<dbReference type="PANTHER" id="PTHR11098:SF1">
    <property type="entry name" value="NICOTINATE PHOSPHORIBOSYLTRANSFERASE"/>
    <property type="match status" value="1"/>
</dbReference>
<feature type="domain" description="Nicotinate phosphoribosyltransferase N-terminal" evidence="11">
    <location>
        <begin position="10"/>
        <end position="138"/>
    </location>
</feature>
<dbReference type="UniPathway" id="UPA00253">
    <property type="reaction ID" value="UER00457"/>
</dbReference>
<proteinExistence type="inferred from homology"/>
<dbReference type="PANTHER" id="PTHR11098">
    <property type="entry name" value="NICOTINATE PHOSPHORIBOSYLTRANSFERASE"/>
    <property type="match status" value="1"/>
</dbReference>
<dbReference type="FunFam" id="3.20.140.10:FF:000009">
    <property type="entry name" value="Nicotinate phosphoribosyltransferase"/>
    <property type="match status" value="1"/>
</dbReference>
<dbReference type="GO" id="GO:0016757">
    <property type="term" value="F:glycosyltransferase activity"/>
    <property type="evidence" value="ECO:0007669"/>
    <property type="project" value="UniProtKB-KW"/>
</dbReference>
<dbReference type="NCBIfam" id="NF003704">
    <property type="entry name" value="PRK05321.1"/>
    <property type="match status" value="1"/>
</dbReference>
<evidence type="ECO:0000259" key="10">
    <source>
        <dbReference type="Pfam" id="PF04095"/>
    </source>
</evidence>
<evidence type="ECO:0000256" key="9">
    <source>
        <dbReference type="RuleBase" id="RU003838"/>
    </source>
</evidence>
<dbReference type="InterPro" id="IPR036068">
    <property type="entry name" value="Nicotinate_pribotase-like_C"/>
</dbReference>
<dbReference type="InterPro" id="IPR041525">
    <property type="entry name" value="N/Namide_PRibTrfase"/>
</dbReference>
<comment type="PTM">
    <text evidence="9">Transiently phosphorylated on a His residue during the reaction cycle. Phosphorylation strongly increases the affinity for substrates and increases the rate of nicotinate D-ribonucleotide production. Dephosphorylation regenerates the low-affinity form of the enzyme, leading to product release.</text>
</comment>
<dbReference type="AlphaFoldDB" id="A0A4C2EEE1"/>
<evidence type="ECO:0000313" key="12">
    <source>
        <dbReference type="EMBL" id="GCF00593.1"/>
    </source>
</evidence>
<dbReference type="Pfam" id="PF04095">
    <property type="entry name" value="NAPRTase"/>
    <property type="match status" value="1"/>
</dbReference>
<keyword evidence="5 9" id="KW-0436">Ligase</keyword>
<evidence type="ECO:0000256" key="1">
    <source>
        <dbReference type="ARBA" id="ARBA00004952"/>
    </source>
</evidence>
<comment type="catalytic activity">
    <reaction evidence="8 9">
        <text>5-phospho-alpha-D-ribose 1-diphosphate + nicotinate + ATP + H2O = nicotinate beta-D-ribonucleotide + ADP + phosphate + diphosphate</text>
        <dbReference type="Rhea" id="RHEA:36163"/>
        <dbReference type="ChEBI" id="CHEBI:15377"/>
        <dbReference type="ChEBI" id="CHEBI:30616"/>
        <dbReference type="ChEBI" id="CHEBI:32544"/>
        <dbReference type="ChEBI" id="CHEBI:33019"/>
        <dbReference type="ChEBI" id="CHEBI:43474"/>
        <dbReference type="ChEBI" id="CHEBI:57502"/>
        <dbReference type="ChEBI" id="CHEBI:58017"/>
        <dbReference type="ChEBI" id="CHEBI:456216"/>
        <dbReference type="EC" id="6.3.4.21"/>
    </reaction>
</comment>
<dbReference type="PIRSF" id="PIRSF000484">
    <property type="entry name" value="NAPRT"/>
    <property type="match status" value="1"/>
</dbReference>